<feature type="compositionally biased region" description="Basic residues" evidence="11">
    <location>
        <begin position="141"/>
        <end position="157"/>
    </location>
</feature>
<comment type="caution">
    <text evidence="13">The sequence shown here is derived from an EMBL/GenBank/DDBJ whole genome shotgun (WGS) entry which is preliminary data.</text>
</comment>
<dbReference type="PANTHER" id="PTHR43286">
    <property type="entry name" value="ENDONUCLEASE III-LIKE PROTEIN 1"/>
    <property type="match status" value="1"/>
</dbReference>
<comment type="similarity">
    <text evidence="10">Belongs to the Nth/MutY family.</text>
</comment>
<accession>A0AAV9TWP8</accession>
<evidence type="ECO:0000259" key="12">
    <source>
        <dbReference type="SMART" id="SM00478"/>
    </source>
</evidence>
<dbReference type="GO" id="GO:0000703">
    <property type="term" value="F:oxidized pyrimidine nucleobase lesion DNA N-glycosylase activity"/>
    <property type="evidence" value="ECO:0007669"/>
    <property type="project" value="UniProtKB-UniRule"/>
</dbReference>
<proteinExistence type="inferred from homology"/>
<evidence type="ECO:0000313" key="13">
    <source>
        <dbReference type="EMBL" id="KAK6329726.1"/>
    </source>
</evidence>
<comment type="subcellular location">
    <subcellularLocation>
        <location evidence="10">Nucleus</location>
    </subcellularLocation>
    <subcellularLocation>
        <location evidence="10">Mitochondrion</location>
    </subcellularLocation>
</comment>
<dbReference type="SUPFAM" id="SSF48150">
    <property type="entry name" value="DNA-glycosylase"/>
    <property type="match status" value="1"/>
</dbReference>
<feature type="domain" description="HhH-GPD" evidence="12">
    <location>
        <begin position="219"/>
        <end position="371"/>
    </location>
</feature>
<evidence type="ECO:0000256" key="4">
    <source>
        <dbReference type="ARBA" id="ARBA00022801"/>
    </source>
</evidence>
<evidence type="ECO:0000256" key="3">
    <source>
        <dbReference type="ARBA" id="ARBA00022763"/>
    </source>
</evidence>
<keyword evidence="1" id="KW-0004">4Fe-4S</keyword>
<feature type="compositionally biased region" description="Polar residues" evidence="11">
    <location>
        <begin position="13"/>
        <end position="39"/>
    </location>
</feature>
<comment type="catalytic activity">
    <reaction evidence="10">
        <text>2'-deoxyribonucleotide-(2'-deoxyribose 5'-phosphate)-2'-deoxyribonucleotide-DNA = a 3'-end 2'-deoxyribonucleotide-(2,3-dehydro-2,3-deoxyribose 5'-phosphate)-DNA + a 5'-end 5'-phospho-2'-deoxyribonucleoside-DNA + H(+)</text>
        <dbReference type="Rhea" id="RHEA:66592"/>
        <dbReference type="Rhea" id="RHEA-COMP:13180"/>
        <dbReference type="Rhea" id="RHEA-COMP:16897"/>
        <dbReference type="Rhea" id="RHEA-COMP:17067"/>
        <dbReference type="ChEBI" id="CHEBI:15378"/>
        <dbReference type="ChEBI" id="CHEBI:136412"/>
        <dbReference type="ChEBI" id="CHEBI:157695"/>
        <dbReference type="ChEBI" id="CHEBI:167181"/>
        <dbReference type="EC" id="4.2.99.18"/>
    </reaction>
</comment>
<name>A0AAV9TWP8_9PEZI</name>
<dbReference type="GO" id="GO:0046872">
    <property type="term" value="F:metal ion binding"/>
    <property type="evidence" value="ECO:0007669"/>
    <property type="project" value="UniProtKB-KW"/>
</dbReference>
<keyword evidence="3 10" id="KW-0227">DNA damage</keyword>
<dbReference type="CDD" id="cd00056">
    <property type="entry name" value="ENDO3c"/>
    <property type="match status" value="1"/>
</dbReference>
<dbReference type="EC" id="3.2.2.-" evidence="10"/>
<keyword evidence="10" id="KW-0496">Mitochondrion</keyword>
<evidence type="ECO:0000256" key="6">
    <source>
        <dbReference type="ARBA" id="ARBA00023014"/>
    </source>
</evidence>
<dbReference type="GO" id="GO:0006289">
    <property type="term" value="P:nucleotide-excision repair"/>
    <property type="evidence" value="ECO:0007669"/>
    <property type="project" value="TreeGrafter"/>
</dbReference>
<evidence type="ECO:0000256" key="7">
    <source>
        <dbReference type="ARBA" id="ARBA00023204"/>
    </source>
</evidence>
<dbReference type="SMART" id="SM00478">
    <property type="entry name" value="ENDO3c"/>
    <property type="match status" value="1"/>
</dbReference>
<dbReference type="GO" id="GO:0005634">
    <property type="term" value="C:nucleus"/>
    <property type="evidence" value="ECO:0007669"/>
    <property type="project" value="UniProtKB-SubCell"/>
</dbReference>
<dbReference type="GO" id="GO:0003677">
    <property type="term" value="F:DNA binding"/>
    <property type="evidence" value="ECO:0007669"/>
    <property type="project" value="UniProtKB-UniRule"/>
</dbReference>
<evidence type="ECO:0000256" key="11">
    <source>
        <dbReference type="SAM" id="MobiDB-lite"/>
    </source>
</evidence>
<dbReference type="FunFam" id="1.10.340.30:FF:000005">
    <property type="entry name" value="Endonuclease III-like protein 1"/>
    <property type="match status" value="1"/>
</dbReference>
<dbReference type="InterPro" id="IPR030841">
    <property type="entry name" value="NTH1"/>
</dbReference>
<keyword evidence="14" id="KW-1185">Reference proteome</keyword>
<dbReference type="GO" id="GO:0140078">
    <property type="term" value="F:class I DNA-(apurinic or apyrimidinic site) endonuclease activity"/>
    <property type="evidence" value="ECO:0007669"/>
    <property type="project" value="UniProtKB-EC"/>
</dbReference>
<comment type="caution">
    <text evidence="10">Lacks conserved residue(s) required for the propagation of feature annotation.</text>
</comment>
<evidence type="ECO:0000313" key="14">
    <source>
        <dbReference type="Proteomes" id="UP001375240"/>
    </source>
</evidence>
<keyword evidence="5" id="KW-0408">Iron</keyword>
<evidence type="ECO:0000256" key="9">
    <source>
        <dbReference type="ARBA" id="ARBA00023295"/>
    </source>
</evidence>
<dbReference type="HAMAP" id="MF_03183">
    <property type="entry name" value="Endonuclease_III_Nth"/>
    <property type="match status" value="1"/>
</dbReference>
<dbReference type="InterPro" id="IPR023170">
    <property type="entry name" value="HhH_base_excis_C"/>
</dbReference>
<keyword evidence="10" id="KW-0539">Nucleus</keyword>
<protein>
    <recommendedName>
        <fullName evidence="10">Endonuclease III homolog</fullName>
        <ecNumber evidence="10">3.2.2.-</ecNumber>
        <ecNumber evidence="10">4.2.99.18</ecNumber>
    </recommendedName>
    <alternativeName>
        <fullName evidence="10">Bifunctional DNA N-glycosylase/DNA-(apurinic or apyrimidinic site) lyase</fullName>
        <shortName evidence="10">DNA glycosylase/AP lyase</shortName>
    </alternativeName>
</protein>
<evidence type="ECO:0000256" key="8">
    <source>
        <dbReference type="ARBA" id="ARBA00023239"/>
    </source>
</evidence>
<gene>
    <name evidence="13" type="primary">NTG2</name>
    <name evidence="10" type="synonym">NTH1</name>
    <name evidence="13" type="ORF">TWF696_003592</name>
</gene>
<dbReference type="PANTHER" id="PTHR43286:SF1">
    <property type="entry name" value="ENDONUCLEASE III-LIKE PROTEIN 1"/>
    <property type="match status" value="1"/>
</dbReference>
<dbReference type="GO" id="GO:0005739">
    <property type="term" value="C:mitochondrion"/>
    <property type="evidence" value="ECO:0007669"/>
    <property type="project" value="UniProtKB-SubCell"/>
</dbReference>
<dbReference type="Gene3D" id="1.10.340.30">
    <property type="entry name" value="Hypothetical protein, domain 2"/>
    <property type="match status" value="1"/>
</dbReference>
<keyword evidence="6" id="KW-0411">Iron-sulfur</keyword>
<evidence type="ECO:0000256" key="5">
    <source>
        <dbReference type="ARBA" id="ARBA00023004"/>
    </source>
</evidence>
<evidence type="ECO:0000256" key="2">
    <source>
        <dbReference type="ARBA" id="ARBA00022723"/>
    </source>
</evidence>
<dbReference type="GO" id="GO:0006285">
    <property type="term" value="P:base-excision repair, AP site formation"/>
    <property type="evidence" value="ECO:0007669"/>
    <property type="project" value="UniProtKB-UniRule"/>
</dbReference>
<reference evidence="13 14" key="1">
    <citation type="submission" date="2019-10" db="EMBL/GenBank/DDBJ databases">
        <authorList>
            <person name="Palmer J.M."/>
        </authorList>
    </citation>
    <scope>NUCLEOTIDE SEQUENCE [LARGE SCALE GENOMIC DNA]</scope>
    <source>
        <strain evidence="13 14">TWF696</strain>
    </source>
</reference>
<dbReference type="InterPro" id="IPR003265">
    <property type="entry name" value="HhH-GPD_domain"/>
</dbReference>
<keyword evidence="4 10" id="KW-0378">Hydrolase</keyword>
<keyword evidence="9 10" id="KW-0326">Glycosidase</keyword>
<dbReference type="Proteomes" id="UP001375240">
    <property type="component" value="Unassembled WGS sequence"/>
</dbReference>
<dbReference type="Gene3D" id="1.10.1670.10">
    <property type="entry name" value="Helix-hairpin-Helix base-excision DNA repair enzymes (C-terminal)"/>
    <property type="match status" value="1"/>
</dbReference>
<comment type="function">
    <text evidence="10">Bifunctional DNA N-glycosylase with associated apurinic/apyrimidinic (AP) lyase function that catalyzes the first step in base excision repair (BER), the primary repair pathway for the repair of oxidative DNA damage. The DNA N-glycosylase activity releases the damaged DNA base from DNA by cleaving the N-glycosidic bond, leaving an AP site. The AP lyase activity cleaves the phosphodiester bond 3' to the AP site by a beta-elimination. Primarily recognizes and repairs oxidative base damage of pyrimidines.</text>
</comment>
<evidence type="ECO:0000256" key="1">
    <source>
        <dbReference type="ARBA" id="ARBA00022485"/>
    </source>
</evidence>
<dbReference type="GO" id="GO:0051539">
    <property type="term" value="F:4 iron, 4 sulfur cluster binding"/>
    <property type="evidence" value="ECO:0007669"/>
    <property type="project" value="UniProtKB-KW"/>
</dbReference>
<organism evidence="13 14">
    <name type="scientific">Orbilia brochopaga</name>
    <dbReference type="NCBI Taxonomy" id="3140254"/>
    <lineage>
        <taxon>Eukaryota</taxon>
        <taxon>Fungi</taxon>
        <taxon>Dikarya</taxon>
        <taxon>Ascomycota</taxon>
        <taxon>Pezizomycotina</taxon>
        <taxon>Orbiliomycetes</taxon>
        <taxon>Orbiliales</taxon>
        <taxon>Orbiliaceae</taxon>
        <taxon>Orbilia</taxon>
    </lineage>
</organism>
<sequence>MRSSRRAAVQRIQAFSNTTPPTQPSKSRNTTSTGGTSKIATPRKRTTIPQKAEEEPQAPERAADLSEDSELSSAPSDLESIYSDSAKDASSDEEYTASPYFASSKANSQPSKKRKRTGKPVDTKTEPVTDDDDSEPSPKPAKTKAKAPKRAPAKGKKINGAHVEIHYDPPDNWREMYDAIKEMRLRIPAPVDTVGCERLAQTDVSPKVKRFQHLIALMMSSQTKDQVTGDAMRRLQTELPGGLTLESILEVAPARLNELIGQVGFHNRKTEYIKKAAVVLRDKFNGDIPEKVEDMMSLDGVGPKMSYLLEQCAWNRSSGIGVDVHVHRIANLFKWVPQSSEPETTRMYLQSWLPKELWREINWLLVGFGQSVCLPRGRRCDICTMGPKSTGGNGMCKAGVVVKTKASTVKIKQEVKVEQDDEEVVVKKEEEVIKEEVVDRIDPLGIDDDTRVVIKKEEIKEEVDAFPTAIPDIEDAVGRPKRKNVKRKR</sequence>
<evidence type="ECO:0000256" key="10">
    <source>
        <dbReference type="HAMAP-Rule" id="MF_03183"/>
    </source>
</evidence>
<feature type="region of interest" description="Disordered" evidence="11">
    <location>
        <begin position="1"/>
        <end position="157"/>
    </location>
</feature>
<keyword evidence="8 10" id="KW-0456">Lyase</keyword>
<keyword evidence="7 10" id="KW-0234">DNA repair</keyword>
<dbReference type="AlphaFoldDB" id="A0AAV9TWP8"/>
<dbReference type="EC" id="4.2.99.18" evidence="10"/>
<dbReference type="InterPro" id="IPR011257">
    <property type="entry name" value="DNA_glycosylase"/>
</dbReference>
<keyword evidence="2" id="KW-0479">Metal-binding</keyword>
<dbReference type="Pfam" id="PF00730">
    <property type="entry name" value="HhH-GPD"/>
    <property type="match status" value="1"/>
</dbReference>
<dbReference type="EMBL" id="JAVHNQ010000019">
    <property type="protein sequence ID" value="KAK6329726.1"/>
    <property type="molecule type" value="Genomic_DNA"/>
</dbReference>